<dbReference type="FunFam" id="6.10.140.2220:FF:000011">
    <property type="entry name" value="Tudor domain containing 1"/>
    <property type="match status" value="1"/>
</dbReference>
<dbReference type="Proteomes" id="UP000081671">
    <property type="component" value="Unplaced"/>
</dbReference>
<evidence type="ECO:0000256" key="5">
    <source>
        <dbReference type="ARBA" id="ARBA00022737"/>
    </source>
</evidence>
<dbReference type="GO" id="GO:0141196">
    <property type="term" value="P:transposable element silencing by piRNA-mediated DNA methylation"/>
    <property type="evidence" value="ECO:0007669"/>
    <property type="project" value="Ensembl"/>
</dbReference>
<keyword evidence="5" id="KW-0677">Repeat</keyword>
<dbReference type="FunFam" id="2.30.30.140:FF:000081">
    <property type="entry name" value="Tudor domain-containing protein 1"/>
    <property type="match status" value="1"/>
</dbReference>
<dbReference type="STRING" id="10020.ENSDORP00000009387"/>
<gene>
    <name evidence="21" type="primary">Tdrd1</name>
</gene>
<feature type="domain" description="MYND-type" evidence="19">
    <location>
        <begin position="162"/>
        <end position="198"/>
    </location>
</feature>
<keyword evidence="10" id="KW-0943">RNA-mediated gene silencing</keyword>
<dbReference type="InterPro" id="IPR047378">
    <property type="entry name" value="Tudor_TDRD1_rpt3"/>
</dbReference>
<dbReference type="SUPFAM" id="SSF144232">
    <property type="entry name" value="HIT/MYND zinc finger-like"/>
    <property type="match status" value="1"/>
</dbReference>
<dbReference type="InterPro" id="IPR002999">
    <property type="entry name" value="Tudor"/>
</dbReference>
<dbReference type="Gene3D" id="2.40.50.90">
    <property type="match status" value="4"/>
</dbReference>
<evidence type="ECO:0000256" key="2">
    <source>
        <dbReference type="ARBA" id="ARBA00022473"/>
    </source>
</evidence>
<reference evidence="21" key="1">
    <citation type="submission" date="2025-08" db="UniProtKB">
        <authorList>
            <consortium name="RefSeq"/>
        </authorList>
    </citation>
    <scope>IDENTIFICATION</scope>
    <source>
        <tissue evidence="21">Kidney</tissue>
    </source>
</reference>
<keyword evidence="20" id="KW-1185">Reference proteome</keyword>
<accession>A0A1S3F9E2</accession>
<keyword evidence="4" id="KW-0479">Metal-binding</keyword>
<dbReference type="SUPFAM" id="SSF63748">
    <property type="entry name" value="Tudor/PWWP/MBT"/>
    <property type="match status" value="4"/>
</dbReference>
<comment type="similarity">
    <text evidence="13">Belongs to the TDRD1 family.</text>
</comment>
<dbReference type="SMART" id="SM00333">
    <property type="entry name" value="TUDOR"/>
    <property type="match status" value="4"/>
</dbReference>
<dbReference type="GeneID" id="105986674"/>
<evidence type="ECO:0000256" key="16">
    <source>
        <dbReference type="PROSITE-ProRule" id="PRU00134"/>
    </source>
</evidence>
<dbReference type="Pfam" id="PF00567">
    <property type="entry name" value="TUDOR"/>
    <property type="match status" value="4"/>
</dbReference>
<dbReference type="RefSeq" id="XP_012873156.1">
    <property type="nucleotide sequence ID" value="XM_013017702.1"/>
</dbReference>
<dbReference type="PROSITE" id="PS50865">
    <property type="entry name" value="ZF_MYND_2"/>
    <property type="match status" value="1"/>
</dbReference>
<dbReference type="FunFam" id="2.30.30.140:FF:000048">
    <property type="entry name" value="Tudor domain containing 1"/>
    <property type="match status" value="2"/>
</dbReference>
<feature type="domain" description="Tudor" evidence="18">
    <location>
        <begin position="986"/>
        <end position="1044"/>
    </location>
</feature>
<dbReference type="GO" id="GO:0034587">
    <property type="term" value="P:piRNA processing"/>
    <property type="evidence" value="ECO:0007669"/>
    <property type="project" value="Ensembl"/>
</dbReference>
<evidence type="ECO:0000256" key="13">
    <source>
        <dbReference type="ARBA" id="ARBA00060949"/>
    </source>
</evidence>
<evidence type="ECO:0000256" key="10">
    <source>
        <dbReference type="ARBA" id="ARBA00023158"/>
    </source>
</evidence>
<comment type="subcellular location">
    <subcellularLocation>
        <location evidence="1">Cytoplasm</location>
    </subcellularLocation>
</comment>
<dbReference type="GO" id="GO:0007283">
    <property type="term" value="P:spermatogenesis"/>
    <property type="evidence" value="ECO:0007669"/>
    <property type="project" value="UniProtKB-KW"/>
</dbReference>
<dbReference type="Gene3D" id="2.30.30.140">
    <property type="match status" value="4"/>
</dbReference>
<dbReference type="InterPro" id="IPR002893">
    <property type="entry name" value="Znf_MYND"/>
</dbReference>
<evidence type="ECO:0000313" key="21">
    <source>
        <dbReference type="RefSeq" id="XP_012873156.1"/>
    </source>
</evidence>
<evidence type="ECO:0000256" key="17">
    <source>
        <dbReference type="SAM" id="MobiDB-lite"/>
    </source>
</evidence>
<comment type="function">
    <text evidence="12">Plays a central role during spermatogenesis by participating in the repression transposable elements and preventing their mobilization, which is essential for the germline integrity. Acts via the piRNA metabolic process, which mediates the repression of transposable elements during meiosis by forming complexes composed of piRNAs and Piwi proteins and governs the methylation and subsequent repression of transposons. Required for the localization of Piwi proteins to the meiotic nuage. Involved in the piRNA metabolic process by ensuring the entry of correct transcripts into the normal piRNA pool and limiting the entry of cellular transcripts into the piRNA pathway. May act by allowing the recruitment of piRNA biogenesis or loading factors that ensure the correct entry of transcripts and piRNAs into Piwi proteins.</text>
</comment>
<dbReference type="InterPro" id="IPR047376">
    <property type="entry name" value="Tudor_TDRD1_rpt1"/>
</dbReference>
<keyword evidence="2" id="KW-0217">Developmental protein</keyword>
<evidence type="ECO:0000313" key="20">
    <source>
        <dbReference type="Proteomes" id="UP000081671"/>
    </source>
</evidence>
<dbReference type="GO" id="GO:0007281">
    <property type="term" value="P:germ cell development"/>
    <property type="evidence" value="ECO:0007669"/>
    <property type="project" value="Ensembl"/>
</dbReference>
<evidence type="ECO:0000256" key="11">
    <source>
        <dbReference type="ARBA" id="ARBA00023254"/>
    </source>
</evidence>
<dbReference type="FunCoup" id="A0A1S3F9E2">
    <property type="interactions" value="65"/>
</dbReference>
<keyword evidence="3" id="KW-0963">Cytoplasm</keyword>
<keyword evidence="7" id="KW-0221">Differentiation</keyword>
<evidence type="ECO:0000256" key="1">
    <source>
        <dbReference type="ARBA" id="ARBA00004496"/>
    </source>
</evidence>
<dbReference type="GO" id="GO:0071546">
    <property type="term" value="C:pi-body"/>
    <property type="evidence" value="ECO:0007669"/>
    <property type="project" value="Ensembl"/>
</dbReference>
<evidence type="ECO:0000256" key="15">
    <source>
        <dbReference type="ARBA" id="ARBA00067143"/>
    </source>
</evidence>
<evidence type="ECO:0000256" key="12">
    <source>
        <dbReference type="ARBA" id="ARBA00060128"/>
    </source>
</evidence>
<organism evidence="20 21">
    <name type="scientific">Dipodomys ordii</name>
    <name type="common">Ord's kangaroo rat</name>
    <dbReference type="NCBI Taxonomy" id="10020"/>
    <lineage>
        <taxon>Eukaryota</taxon>
        <taxon>Metazoa</taxon>
        <taxon>Chordata</taxon>
        <taxon>Craniata</taxon>
        <taxon>Vertebrata</taxon>
        <taxon>Euteleostomi</taxon>
        <taxon>Mammalia</taxon>
        <taxon>Eutheria</taxon>
        <taxon>Euarchontoglires</taxon>
        <taxon>Glires</taxon>
        <taxon>Rodentia</taxon>
        <taxon>Castorimorpha</taxon>
        <taxon>Heteromyidae</taxon>
        <taxon>Dipodomyinae</taxon>
        <taxon>Dipodomys</taxon>
    </lineage>
</organism>
<comment type="subunit">
    <text evidence="14">Found in a mRNP complex, at least composed of TDRD1, TDRD6, TDRD7 and DDX4. Interacts with MAEL. Interacts with PIWIL1, PIWIL2 and PIWIL4 (when methylated on arginine residues). Interacts with TDRD12.</text>
</comment>
<feature type="compositionally biased region" description="Polar residues" evidence="17">
    <location>
        <begin position="71"/>
        <end position="82"/>
    </location>
</feature>
<dbReference type="FunFam" id="2.30.30.140:FF:000018">
    <property type="entry name" value="Serine/threonine-protein kinase 31"/>
    <property type="match status" value="1"/>
</dbReference>
<keyword evidence="11" id="KW-0469">Meiosis</keyword>
<dbReference type="KEGG" id="dord:105986674"/>
<evidence type="ECO:0000259" key="19">
    <source>
        <dbReference type="PROSITE" id="PS50865"/>
    </source>
</evidence>
<dbReference type="GO" id="GO:0045202">
    <property type="term" value="C:synapse"/>
    <property type="evidence" value="ECO:0007669"/>
    <property type="project" value="Ensembl"/>
</dbReference>
<evidence type="ECO:0000256" key="9">
    <source>
        <dbReference type="ARBA" id="ARBA00022871"/>
    </source>
</evidence>
<dbReference type="PANTHER" id="PTHR22948:SF4">
    <property type="entry name" value="TUDOR DOMAIN-CONTAINING PROTEIN 1"/>
    <property type="match status" value="1"/>
</dbReference>
<name>A0A1S3F9E2_DIPOR</name>
<evidence type="ECO:0000256" key="8">
    <source>
        <dbReference type="ARBA" id="ARBA00022833"/>
    </source>
</evidence>
<dbReference type="Pfam" id="PF01753">
    <property type="entry name" value="zf-MYND"/>
    <property type="match status" value="1"/>
</dbReference>
<evidence type="ECO:0000256" key="14">
    <source>
        <dbReference type="ARBA" id="ARBA00063966"/>
    </source>
</evidence>
<sequence>MMSRNSLEVSTCKMTEPFNFEKNESKLPTHDSLRSPGAHHNHPNFRLKSPENGNKKDNFLLCEQTKQYLSSQEDNSVSSSPIGINGEVVGSKGDRKILPTGNAVLPLSLGNNSPPKEAKPPSDDDVPLTKSKKLYKLAENSLSINDPALFNSLGPPLRSTTCHCCGLFGSLRCSQCKQTYYCSTACQRRDWSAHSIVCKPVQQNLHKLEDNKSPFDTKNIEVKNESDCPLGVAKEISLGTEKIMFSDLKSLQLKKTMEVKGTVTEFKHPGNFYIQLYSLEVLEYMNQLSASLKEMYANMVHEEDYMPVKGEVCVAKYTVDQTWNRAIIQDVDALQKKAQVLYIDYGNDEIIPIDRIHPLCRNMDLFPPCAIKCFVAGIVPAEEDWSNDCIKTVKSLLMDQYCSVKIIDVLNEDVLTYAVDVMLQSSGKLLDHVLVEMGYGLKPKEQDSKKQSADQGDTEDIGKMAPENKIVIERNALIPKALTLSVGNEFCGVVAHIQTPEDFFCQQLQSGHMLAELQASLSEYCSQVSPRSGFYPTIGDICCAQFSEDDQWYRASILAYASEESVLVGYVDYGNFEILSLTRLCPITPKLLELPMQALKCVLAGVKPLLGVWTPEAIGLMKKIVQNKMVMVKVVDRLENSSLVELIDKSVTPNVSVAKVLTDAGFAMEDKEMVAEKTSDTTKASAPLRVEEKVDVLEWTWVELAIDETVDVVICMLYNPGEFYCHVLKEDALSTLRELNKSLADYCQQKLPNGFMAEIGQPCCAFFAGDGNWYRALIKEILPNGNVKVHFVDYGNSEEVTTDELRMIPSKFLKLPFQGIQCWLVDIQPKNKHWTKEAIARFHMCVRGTKLQARVVEMTEKGVGVELTDLSTSYPKIISDILTSEHLVLKCGSPHTYLRNRRLANKYNHQTDTTELQDNTLSSADQWKTIELPVHKTVRANILEIVNPDLFYAVSSEMLENQEKLSLLASELLEYCNSQKSRPSYRPRIGDACCAKYTSDDFWYRAIVLATSDSDVKVLYADYGNIETLPLSRVQPILSSYLELPFQIIKCSLEGLTELNGSCSQLIIELLKNFMLNQTVMLSVKGIVKNIHTVSVEKCSENGTINIAEKLVMHDLAQNMALKPNAFNKEKTHGMNCRCMELQKQVEKHEQILLFLLNNPTNPNKFIEMKNRLKS</sequence>
<feature type="domain" description="Tudor" evidence="18">
    <location>
        <begin position="535"/>
        <end position="594"/>
    </location>
</feature>
<dbReference type="OMA" id="YCSAQKS"/>
<dbReference type="PROSITE" id="PS50304">
    <property type="entry name" value="TUDOR"/>
    <property type="match status" value="4"/>
</dbReference>
<protein>
    <recommendedName>
        <fullName evidence="15">Tudor domain-containing protein 1</fullName>
    </recommendedName>
</protein>
<dbReference type="CDD" id="cd20409">
    <property type="entry name" value="Tudor_TDRD1_rpt2"/>
    <property type="match status" value="1"/>
</dbReference>
<feature type="compositionally biased region" description="Basic and acidic residues" evidence="17">
    <location>
        <begin position="20"/>
        <end position="33"/>
    </location>
</feature>
<dbReference type="PANTHER" id="PTHR22948">
    <property type="entry name" value="TUDOR DOMAIN CONTAINING PROTEIN"/>
    <property type="match status" value="1"/>
</dbReference>
<dbReference type="CDD" id="cd20408">
    <property type="entry name" value="Tudor_TDRD1_rpt1"/>
    <property type="match status" value="1"/>
</dbReference>
<dbReference type="AlphaFoldDB" id="A0A1S3F9E2"/>
<dbReference type="GO" id="GO:0033391">
    <property type="term" value="C:chromatoid body"/>
    <property type="evidence" value="ECO:0007669"/>
    <property type="project" value="Ensembl"/>
</dbReference>
<evidence type="ECO:0000256" key="4">
    <source>
        <dbReference type="ARBA" id="ARBA00022723"/>
    </source>
</evidence>
<keyword evidence="9" id="KW-0744">Spermatogenesis</keyword>
<dbReference type="Gene3D" id="6.10.140.2220">
    <property type="match status" value="1"/>
</dbReference>
<evidence type="ECO:0000259" key="18">
    <source>
        <dbReference type="PROSITE" id="PS50304"/>
    </source>
</evidence>
<evidence type="ECO:0000256" key="6">
    <source>
        <dbReference type="ARBA" id="ARBA00022771"/>
    </source>
</evidence>
<evidence type="ECO:0000256" key="7">
    <source>
        <dbReference type="ARBA" id="ARBA00022782"/>
    </source>
</evidence>
<dbReference type="GO" id="GO:1990904">
    <property type="term" value="C:ribonucleoprotein complex"/>
    <property type="evidence" value="ECO:0007669"/>
    <property type="project" value="Ensembl"/>
</dbReference>
<keyword evidence="8" id="KW-0862">Zinc</keyword>
<feature type="domain" description="Tudor" evidence="18">
    <location>
        <begin position="306"/>
        <end position="366"/>
    </location>
</feature>
<dbReference type="InParanoid" id="A0A1S3F9E2"/>
<dbReference type="InterPro" id="IPR047377">
    <property type="entry name" value="Tudor_TDRD1_rpt2"/>
</dbReference>
<feature type="domain" description="Tudor" evidence="18">
    <location>
        <begin position="756"/>
        <end position="815"/>
    </location>
</feature>
<dbReference type="GO" id="GO:0008270">
    <property type="term" value="F:zinc ion binding"/>
    <property type="evidence" value="ECO:0007669"/>
    <property type="project" value="UniProtKB-KW"/>
</dbReference>
<dbReference type="PROSITE" id="PS01360">
    <property type="entry name" value="ZF_MYND_1"/>
    <property type="match status" value="1"/>
</dbReference>
<proteinExistence type="inferred from homology"/>
<dbReference type="OrthoDB" id="341421at2759"/>
<dbReference type="InterPro" id="IPR050621">
    <property type="entry name" value="Tudor_domain_containing"/>
</dbReference>
<dbReference type="InterPro" id="IPR035437">
    <property type="entry name" value="SNase_OB-fold_sf"/>
</dbReference>
<dbReference type="GO" id="GO:0051321">
    <property type="term" value="P:meiotic cell cycle"/>
    <property type="evidence" value="ECO:0007669"/>
    <property type="project" value="UniProtKB-KW"/>
</dbReference>
<feature type="region of interest" description="Disordered" evidence="17">
    <location>
        <begin position="20"/>
        <end position="56"/>
    </location>
</feature>
<feature type="region of interest" description="Disordered" evidence="17">
    <location>
        <begin position="71"/>
        <end position="128"/>
    </location>
</feature>
<keyword evidence="6 16" id="KW-0863">Zinc-finger</keyword>
<dbReference type="CTD" id="56165"/>
<evidence type="ECO:0000256" key="3">
    <source>
        <dbReference type="ARBA" id="ARBA00022490"/>
    </source>
</evidence>
<dbReference type="CDD" id="cd20410">
    <property type="entry name" value="Tudor_TDRD1_rpt3"/>
    <property type="match status" value="1"/>
</dbReference>